<comment type="caution">
    <text evidence="1">The sequence shown here is derived from an EMBL/GenBank/DDBJ whole genome shotgun (WGS) entry which is preliminary data.</text>
</comment>
<evidence type="ECO:0000313" key="2">
    <source>
        <dbReference type="Proteomes" id="UP000308836"/>
    </source>
</evidence>
<proteinExistence type="predicted"/>
<accession>A0AC61R7X5</accession>
<dbReference type="Proteomes" id="UP000308836">
    <property type="component" value="Unassembled WGS sequence"/>
</dbReference>
<keyword evidence="2" id="KW-1185">Reference proteome</keyword>
<gene>
    <name evidence="1" type="ORF">E5336_05850</name>
</gene>
<name>A0AC61R7X5_9FIRM</name>
<protein>
    <submittedName>
        <fullName evidence="1">GHKL domain-containing protein</fullName>
    </submittedName>
</protein>
<organism evidence="1 2">
    <name type="scientific">Dubosiella muris</name>
    <dbReference type="NCBI Taxonomy" id="3038133"/>
    <lineage>
        <taxon>Bacteria</taxon>
        <taxon>Bacillati</taxon>
        <taxon>Bacillota</taxon>
        <taxon>Erysipelotrichia</taxon>
        <taxon>Erysipelotrichales</taxon>
        <taxon>Erysipelotrichaceae</taxon>
        <taxon>Dubosiella</taxon>
    </lineage>
</organism>
<sequence length="278" mass="31283">MKKRFSSPRFNVAMYLLFEAALIVLIPLANRTIRITFAPGWVLCVLALFCGSGFFAVRLIRTLLEEMQEDTRKEVLRAQNAIQKEHLLATMKAEQDMARLQEKLKTMMKDIPQDEMVRRAKIDELLHEEADSLFVNYCPHKIVDALLYHKSLIMKSHGIDYSIVAAVPAELNLDGYAILSVLSNLIDNAIEAVLALDKDRVIDIHLHTRANVLVCQVENTIPAHAALVKGRSTKKDQKQHGLGLAIIEHTCKTHNGLFTHETDGTRCRCTATLCENNG</sequence>
<dbReference type="EMBL" id="SRYG01000010">
    <property type="protein sequence ID" value="TGY66010.1"/>
    <property type="molecule type" value="Genomic_DNA"/>
</dbReference>
<reference evidence="1" key="1">
    <citation type="submission" date="2019-04" db="EMBL/GenBank/DDBJ databases">
        <title>Microbes associate with the intestines of laboratory mice.</title>
        <authorList>
            <person name="Navarre W."/>
            <person name="Wong E."/>
            <person name="Huang K."/>
            <person name="Tropini C."/>
            <person name="Ng K."/>
            <person name="Yu B."/>
        </authorList>
    </citation>
    <scope>NUCLEOTIDE SEQUENCE</scope>
    <source>
        <strain evidence="1">NM09_H32</strain>
    </source>
</reference>
<evidence type="ECO:0000313" key="1">
    <source>
        <dbReference type="EMBL" id="TGY66010.1"/>
    </source>
</evidence>